<dbReference type="InterPro" id="IPR003751">
    <property type="entry name" value="CsrA"/>
</dbReference>
<sequence>MPLSLTRRRGEEIRIRFPSDLTEEELQEIMRTGISVSVLDINNRQAQLSIAAPQSVSIVRAELLEQ</sequence>
<dbReference type="KEGG" id="pfv:Psefu_1467"/>
<keyword evidence="3" id="KW-1185">Reference proteome</keyword>
<reference evidence="2 3" key="1">
    <citation type="submission" date="2011-04" db="EMBL/GenBank/DDBJ databases">
        <title>Complete sequence of Pseudomonas fulva 12-X.</title>
        <authorList>
            <consortium name="US DOE Joint Genome Institute"/>
            <person name="Lucas S."/>
            <person name="Han J."/>
            <person name="Lapidus A."/>
            <person name="Cheng J.-F."/>
            <person name="Goodwin L."/>
            <person name="Pitluck S."/>
            <person name="Peters L."/>
            <person name="Mikhailova N."/>
            <person name="Pagani I."/>
            <person name="Davenport K."/>
            <person name="Han C."/>
            <person name="Tapia R."/>
            <person name="Land M."/>
            <person name="Hauser L."/>
            <person name="Kyrpides N."/>
            <person name="Ivanova N."/>
            <person name="Pagani I."/>
            <person name="Lcollab F.I."/>
            <person name="Woyke T."/>
        </authorList>
    </citation>
    <scope>NUCLEOTIDE SEQUENCE [LARGE SCALE GENOMIC DNA]</scope>
    <source>
        <strain evidence="3">12-X</strain>
    </source>
</reference>
<organism evidence="2 3">
    <name type="scientific">Pseudomonas fulva (strain 12-X)</name>
    <dbReference type="NCBI Taxonomy" id="743720"/>
    <lineage>
        <taxon>Bacteria</taxon>
        <taxon>Pseudomonadati</taxon>
        <taxon>Pseudomonadota</taxon>
        <taxon>Gammaproteobacteria</taxon>
        <taxon>Pseudomonadales</taxon>
        <taxon>Pseudomonadaceae</taxon>
        <taxon>Pseudomonas</taxon>
    </lineage>
</organism>
<dbReference type="Gene3D" id="2.60.40.4380">
    <property type="entry name" value="Translational regulator CsrA"/>
    <property type="match status" value="1"/>
</dbReference>
<dbReference type="STRING" id="743720.Psefu_1467"/>
<dbReference type="AlphaFoldDB" id="F6AG41"/>
<dbReference type="Proteomes" id="UP000000686">
    <property type="component" value="Chromosome"/>
</dbReference>
<dbReference type="SUPFAM" id="SSF117130">
    <property type="entry name" value="CsrA-like"/>
    <property type="match status" value="1"/>
</dbReference>
<dbReference type="GO" id="GO:0006109">
    <property type="term" value="P:regulation of carbohydrate metabolic process"/>
    <property type="evidence" value="ECO:0007669"/>
    <property type="project" value="InterPro"/>
</dbReference>
<dbReference type="GO" id="GO:0003723">
    <property type="term" value="F:RNA binding"/>
    <property type="evidence" value="ECO:0007669"/>
    <property type="project" value="InterPro"/>
</dbReference>
<keyword evidence="1" id="KW-0010">Activator</keyword>
<accession>F6AG41</accession>
<proteinExistence type="predicted"/>
<gene>
    <name evidence="2" type="ordered locus">Psefu_1467</name>
</gene>
<name>F6AG41_PSEF1</name>
<dbReference type="EMBL" id="CP002727">
    <property type="protein sequence ID" value="AEF21443.1"/>
    <property type="molecule type" value="Genomic_DNA"/>
</dbReference>
<dbReference type="HOGENOM" id="CLU_197562_0_0_6"/>
<dbReference type="Pfam" id="PF02599">
    <property type="entry name" value="CsrA"/>
    <property type="match status" value="1"/>
</dbReference>
<evidence type="ECO:0000313" key="3">
    <source>
        <dbReference type="Proteomes" id="UP000000686"/>
    </source>
</evidence>
<evidence type="ECO:0000313" key="2">
    <source>
        <dbReference type="EMBL" id="AEF21443.1"/>
    </source>
</evidence>
<protein>
    <recommendedName>
        <fullName evidence="4">Carbon storage regulator</fullName>
    </recommendedName>
</protein>
<dbReference type="RefSeq" id="WP_013790574.1">
    <property type="nucleotide sequence ID" value="NC_015556.1"/>
</dbReference>
<evidence type="ECO:0008006" key="4">
    <source>
        <dbReference type="Google" id="ProtNLM"/>
    </source>
</evidence>
<dbReference type="InterPro" id="IPR036107">
    <property type="entry name" value="CsrA_sf"/>
</dbReference>
<dbReference type="GO" id="GO:0006402">
    <property type="term" value="P:mRNA catabolic process"/>
    <property type="evidence" value="ECO:0007669"/>
    <property type="project" value="InterPro"/>
</dbReference>
<evidence type="ECO:0000256" key="1">
    <source>
        <dbReference type="ARBA" id="ARBA00023159"/>
    </source>
</evidence>